<sequence>MAESRTSTQATGSVMRGRIILFGACLLAMTIVASTTLAMLSINSEEEELVSTLARQQELLSHSRAEVVETWLASLAEQGERLINADMFRLFTMEVNGLGNDLTPLLTPGNKSDEGSMLAQQLPMMRSLLSEFASYAGFVSGRIINTSGQTYIATDAATTPLSPLQAEYVKATLASKSPHFAPARMGTNGLTLDMFLPIFPPQFTEGKDAPVAVLMLSRIVSGKIGEFIASSPLADSTLRTRLIQRTGDTFEEVAPWLPEGLRKLTLLPQTLGESNAIPFGVRPSLDGTGEAYSSAYKLPTIDWWIMQEADYTKARSVFVAYSRSIIIIAVLVTLALALLIGGLWWFLIGVENKQTAEKFKQLADTIDDQRLLLDSVNNTITDFIALKAPDGSYMYVNPAFAAAVGRPLEEMIGLDDAAIFGFETARRLKKSDELVHFSGQSVTINETLFLQSRKYHMQISKVPFCDADRCDGIVSVFRDVTEAVEAQDRNKRVVKQTVEALVNTIEHTDPYLGGHTRMLCALSAEVAKAMSMTETEIATVEAAANLSQVGKMFVPKDILNKPGLLTDEEKEQMERHVEHARDVLKNIDFDLPVVEAIYQMNERLDGSGYPMGLKDGDIMTAAKVLGLTNAFCALVRPRSYRPAKPVAAALEIMEDQQSHYDPQVIAKLKEVLNSPAGEKIIANIPAA</sequence>
<feature type="domain" description="HD-GYP" evidence="3">
    <location>
        <begin position="490"/>
        <end position="684"/>
    </location>
</feature>
<evidence type="ECO:0000256" key="1">
    <source>
        <dbReference type="SAM" id="Phobius"/>
    </source>
</evidence>
<dbReference type="GO" id="GO:0016787">
    <property type="term" value="F:hydrolase activity"/>
    <property type="evidence" value="ECO:0007669"/>
    <property type="project" value="UniProtKB-KW"/>
</dbReference>
<dbReference type="InterPro" id="IPR000014">
    <property type="entry name" value="PAS"/>
</dbReference>
<dbReference type="Pfam" id="PF13487">
    <property type="entry name" value="HD_5"/>
    <property type="match status" value="1"/>
</dbReference>
<keyword evidence="1" id="KW-0812">Transmembrane</keyword>
<accession>A0A7J0BNM5</accession>
<dbReference type="Gene3D" id="3.30.450.20">
    <property type="entry name" value="PAS domain"/>
    <property type="match status" value="1"/>
</dbReference>
<gene>
    <name evidence="4" type="ORF">DSM101010T_36780</name>
</gene>
<dbReference type="RefSeq" id="WP_174406920.1">
    <property type="nucleotide sequence ID" value="NZ_BLVO01000016.1"/>
</dbReference>
<dbReference type="SUPFAM" id="SSF109604">
    <property type="entry name" value="HD-domain/PDEase-like"/>
    <property type="match status" value="1"/>
</dbReference>
<dbReference type="EMBL" id="BLVO01000016">
    <property type="protein sequence ID" value="GFM35313.1"/>
    <property type="molecule type" value="Genomic_DNA"/>
</dbReference>
<reference evidence="4 5" key="1">
    <citation type="submission" date="2020-05" db="EMBL/GenBank/DDBJ databases">
        <title>Draft genome sequence of Desulfovibrio sp. strain HN2T.</title>
        <authorList>
            <person name="Ueno A."/>
            <person name="Tamazawa S."/>
            <person name="Tamamura S."/>
            <person name="Murakami T."/>
            <person name="Kiyama T."/>
            <person name="Inomata H."/>
            <person name="Amano Y."/>
            <person name="Miyakawa K."/>
            <person name="Tamaki H."/>
            <person name="Naganuma T."/>
            <person name="Kaneko K."/>
        </authorList>
    </citation>
    <scope>NUCLEOTIDE SEQUENCE [LARGE SCALE GENOMIC DNA]</scope>
    <source>
        <strain evidence="4 5">HN2</strain>
    </source>
</reference>
<name>A0A7J0BNM5_9BACT</name>
<keyword evidence="5" id="KW-1185">Reference proteome</keyword>
<dbReference type="Gene3D" id="1.10.3210.10">
    <property type="entry name" value="Hypothetical protein af1432"/>
    <property type="match status" value="1"/>
</dbReference>
<dbReference type="PANTHER" id="PTHR43155">
    <property type="entry name" value="CYCLIC DI-GMP PHOSPHODIESTERASE PA4108-RELATED"/>
    <property type="match status" value="1"/>
</dbReference>
<evidence type="ECO:0000259" key="2">
    <source>
        <dbReference type="PROSITE" id="PS50112"/>
    </source>
</evidence>
<dbReference type="InterPro" id="IPR037522">
    <property type="entry name" value="HD_GYP_dom"/>
</dbReference>
<evidence type="ECO:0000313" key="4">
    <source>
        <dbReference type="EMBL" id="GFM35313.1"/>
    </source>
</evidence>
<comment type="caution">
    <text evidence="4">The sequence shown here is derived from an EMBL/GenBank/DDBJ whole genome shotgun (WGS) entry which is preliminary data.</text>
</comment>
<feature type="transmembrane region" description="Helical" evidence="1">
    <location>
        <begin position="325"/>
        <end position="347"/>
    </location>
</feature>
<feature type="domain" description="PAS" evidence="2">
    <location>
        <begin position="368"/>
        <end position="413"/>
    </location>
</feature>
<dbReference type="CDD" id="cd00130">
    <property type="entry name" value="PAS"/>
    <property type="match status" value="1"/>
</dbReference>
<dbReference type="NCBIfam" id="TIGR00229">
    <property type="entry name" value="sensory_box"/>
    <property type="match status" value="1"/>
</dbReference>
<proteinExistence type="predicted"/>
<dbReference type="PANTHER" id="PTHR43155:SF2">
    <property type="entry name" value="CYCLIC DI-GMP PHOSPHODIESTERASE PA4108"/>
    <property type="match status" value="1"/>
</dbReference>
<dbReference type="PROSITE" id="PS51832">
    <property type="entry name" value="HD_GYP"/>
    <property type="match status" value="1"/>
</dbReference>
<keyword evidence="4" id="KW-0378">Hydrolase</keyword>
<organism evidence="4 5">
    <name type="scientific">Desulfovibrio subterraneus</name>
    <dbReference type="NCBI Taxonomy" id="2718620"/>
    <lineage>
        <taxon>Bacteria</taxon>
        <taxon>Pseudomonadati</taxon>
        <taxon>Thermodesulfobacteriota</taxon>
        <taxon>Desulfovibrionia</taxon>
        <taxon>Desulfovibrionales</taxon>
        <taxon>Desulfovibrionaceae</taxon>
        <taxon>Desulfovibrio</taxon>
    </lineage>
</organism>
<keyword evidence="1" id="KW-1133">Transmembrane helix</keyword>
<dbReference type="SUPFAM" id="SSF55785">
    <property type="entry name" value="PYP-like sensor domain (PAS domain)"/>
    <property type="match status" value="1"/>
</dbReference>
<dbReference type="Proteomes" id="UP000503840">
    <property type="component" value="Unassembled WGS sequence"/>
</dbReference>
<dbReference type="AlphaFoldDB" id="A0A7J0BNM5"/>
<protein>
    <submittedName>
        <fullName evidence="4">HD family phosphohydrolase</fullName>
    </submittedName>
</protein>
<dbReference type="InterPro" id="IPR035965">
    <property type="entry name" value="PAS-like_dom_sf"/>
</dbReference>
<feature type="transmembrane region" description="Helical" evidence="1">
    <location>
        <begin position="20"/>
        <end position="42"/>
    </location>
</feature>
<dbReference type="InterPro" id="IPR013656">
    <property type="entry name" value="PAS_4"/>
</dbReference>
<dbReference type="PROSITE" id="PS50112">
    <property type="entry name" value="PAS"/>
    <property type="match status" value="1"/>
</dbReference>
<keyword evidence="1" id="KW-0472">Membrane</keyword>
<dbReference type="InterPro" id="IPR003607">
    <property type="entry name" value="HD/PDEase_dom"/>
</dbReference>
<dbReference type="Pfam" id="PF08448">
    <property type="entry name" value="PAS_4"/>
    <property type="match status" value="1"/>
</dbReference>
<dbReference type="CDD" id="cd00077">
    <property type="entry name" value="HDc"/>
    <property type="match status" value="1"/>
</dbReference>
<evidence type="ECO:0000259" key="3">
    <source>
        <dbReference type="PROSITE" id="PS51832"/>
    </source>
</evidence>
<evidence type="ECO:0000313" key="5">
    <source>
        <dbReference type="Proteomes" id="UP000503840"/>
    </source>
</evidence>